<dbReference type="Gene3D" id="3.40.50.2000">
    <property type="entry name" value="Glycogen Phosphorylase B"/>
    <property type="match status" value="2"/>
</dbReference>
<evidence type="ECO:0000313" key="5">
    <source>
        <dbReference type="EMBL" id="APW44791.1"/>
    </source>
</evidence>
<dbReference type="PANTHER" id="PTHR12526">
    <property type="entry name" value="GLYCOSYLTRANSFERASE"/>
    <property type="match status" value="1"/>
</dbReference>
<sequence length="377" mass="42189">MRIAVLSRNFATTGGGAERYSIALVEELAARHEVHVFAQTIAHDFPGISYHRIPMPLQRPRWINQIYFAWKTWRATRTGFDIVHSHENTWHGNVQTVHVLPIKHNLLVGRAGWRRMLRWMKVMTSPRLLTYLGLEAARYRPRTGLRVVLTSRTLMDVMRVTYPEASPMMHIIAPGVNEIEGRVSPKVQVSARQGLGLPLEGPLFLFVGNDFYKKGLPTLLKAMARLPTQVHLAVVGNSAHMQAMQALSTPLDGRVYFLGSLSEMGEVYRAADVLVHPTQEDTYAMVVLEAMAHGLPVVVSSQKYCGIAAELCDGSEAMLLQDPKDSEELANTLRLILNNPALNQSLSENGWAFAQRQTWASVAKAYERIFKETIPSG</sequence>
<dbReference type="KEGG" id="rsb:RS694_09610"/>
<dbReference type="GO" id="GO:0016757">
    <property type="term" value="F:glycosyltransferase activity"/>
    <property type="evidence" value="ECO:0007669"/>
    <property type="project" value="UniProtKB-KW"/>
</dbReference>
<feature type="domain" description="Glycosyl transferase family 1" evidence="3">
    <location>
        <begin position="192"/>
        <end position="350"/>
    </location>
</feature>
<keyword evidence="6" id="KW-1185">Reference proteome</keyword>
<dbReference type="STRING" id="1484693.RS694_09610"/>
<protein>
    <submittedName>
        <fullName evidence="5">Glycosyl transferase family 1</fullName>
    </submittedName>
</protein>
<dbReference type="SUPFAM" id="SSF53756">
    <property type="entry name" value="UDP-Glycosyltransferase/glycogen phosphorylase"/>
    <property type="match status" value="1"/>
</dbReference>
<accession>A0A1P8KFP8</accession>
<organism evidence="5 6">
    <name type="scientific">Rhodoferax saidenbachensis</name>
    <dbReference type="NCBI Taxonomy" id="1484693"/>
    <lineage>
        <taxon>Bacteria</taxon>
        <taxon>Pseudomonadati</taxon>
        <taxon>Pseudomonadota</taxon>
        <taxon>Betaproteobacteria</taxon>
        <taxon>Burkholderiales</taxon>
        <taxon>Comamonadaceae</taxon>
        <taxon>Rhodoferax</taxon>
    </lineage>
</organism>
<dbReference type="EMBL" id="CP019239">
    <property type="protein sequence ID" value="APW44791.1"/>
    <property type="molecule type" value="Genomic_DNA"/>
</dbReference>
<dbReference type="AlphaFoldDB" id="A0A1P8KFP8"/>
<feature type="domain" description="Glycosyltransferase subfamily 4-like N-terminal" evidence="4">
    <location>
        <begin position="15"/>
        <end position="119"/>
    </location>
</feature>
<dbReference type="PANTHER" id="PTHR12526:SF510">
    <property type="entry name" value="D-INOSITOL 3-PHOSPHATE GLYCOSYLTRANSFERASE"/>
    <property type="match status" value="1"/>
</dbReference>
<reference evidence="5 6" key="1">
    <citation type="submission" date="2017-01" db="EMBL/GenBank/DDBJ databases">
        <authorList>
            <person name="Mah S.A."/>
            <person name="Swanson W.J."/>
            <person name="Moy G.W."/>
            <person name="Vacquier V.D."/>
        </authorList>
    </citation>
    <scope>NUCLEOTIDE SEQUENCE [LARGE SCALE GENOMIC DNA]</scope>
    <source>
        <strain evidence="5 6">DSM 22694</strain>
    </source>
</reference>
<dbReference type="CDD" id="cd03801">
    <property type="entry name" value="GT4_PimA-like"/>
    <property type="match status" value="1"/>
</dbReference>
<name>A0A1P8KFP8_9BURK</name>
<evidence type="ECO:0000256" key="1">
    <source>
        <dbReference type="ARBA" id="ARBA00022676"/>
    </source>
</evidence>
<dbReference type="Pfam" id="PF00534">
    <property type="entry name" value="Glycos_transf_1"/>
    <property type="match status" value="1"/>
</dbReference>
<gene>
    <name evidence="5" type="ORF">RS694_09610</name>
</gene>
<evidence type="ECO:0000259" key="4">
    <source>
        <dbReference type="Pfam" id="PF13439"/>
    </source>
</evidence>
<proteinExistence type="predicted"/>
<dbReference type="Proteomes" id="UP000186110">
    <property type="component" value="Chromosome"/>
</dbReference>
<keyword evidence="1" id="KW-0328">Glycosyltransferase</keyword>
<evidence type="ECO:0000259" key="3">
    <source>
        <dbReference type="Pfam" id="PF00534"/>
    </source>
</evidence>
<dbReference type="eggNOG" id="COG0438">
    <property type="taxonomic scope" value="Bacteria"/>
</dbReference>
<dbReference type="InterPro" id="IPR028098">
    <property type="entry name" value="Glyco_trans_4-like_N"/>
</dbReference>
<dbReference type="Pfam" id="PF13439">
    <property type="entry name" value="Glyco_transf_4"/>
    <property type="match status" value="1"/>
</dbReference>
<evidence type="ECO:0000256" key="2">
    <source>
        <dbReference type="ARBA" id="ARBA00022679"/>
    </source>
</evidence>
<evidence type="ECO:0000313" key="6">
    <source>
        <dbReference type="Proteomes" id="UP000186110"/>
    </source>
</evidence>
<keyword evidence="2 5" id="KW-0808">Transferase</keyword>
<dbReference type="InterPro" id="IPR001296">
    <property type="entry name" value="Glyco_trans_1"/>
</dbReference>